<keyword evidence="1" id="KW-1133">Transmembrane helix</keyword>
<evidence type="ECO:0000313" key="3">
    <source>
        <dbReference type="Proteomes" id="UP000586827"/>
    </source>
</evidence>
<accession>A0A849C4U3</accession>
<dbReference type="InterPro" id="IPR046177">
    <property type="entry name" value="DUF6186"/>
</dbReference>
<keyword evidence="1" id="KW-0472">Membrane</keyword>
<feature type="transmembrane region" description="Helical" evidence="1">
    <location>
        <begin position="39"/>
        <end position="59"/>
    </location>
</feature>
<organism evidence="2 3">
    <name type="scientific">Nocardia uniformis</name>
    <dbReference type="NCBI Taxonomy" id="53432"/>
    <lineage>
        <taxon>Bacteria</taxon>
        <taxon>Bacillati</taxon>
        <taxon>Actinomycetota</taxon>
        <taxon>Actinomycetes</taxon>
        <taxon>Mycobacteriales</taxon>
        <taxon>Nocardiaceae</taxon>
        <taxon>Nocardia</taxon>
    </lineage>
</organism>
<dbReference type="Pfam" id="PF19684">
    <property type="entry name" value="DUF6186"/>
    <property type="match status" value="1"/>
</dbReference>
<proteinExistence type="predicted"/>
<dbReference type="RefSeq" id="WP_067521051.1">
    <property type="nucleotide sequence ID" value="NZ_JABELX010000005.1"/>
</dbReference>
<dbReference type="EMBL" id="JABELX010000005">
    <property type="protein sequence ID" value="NNH71355.1"/>
    <property type="molecule type" value="Genomic_DNA"/>
</dbReference>
<keyword evidence="1" id="KW-0812">Transmembrane</keyword>
<protein>
    <submittedName>
        <fullName evidence="2">Uncharacterized protein</fullName>
    </submittedName>
</protein>
<gene>
    <name evidence="2" type="ORF">HLB23_16040</name>
</gene>
<dbReference type="Proteomes" id="UP000586827">
    <property type="component" value="Unassembled WGS sequence"/>
</dbReference>
<keyword evidence="3" id="KW-1185">Reference proteome</keyword>
<feature type="transmembrane region" description="Helical" evidence="1">
    <location>
        <begin position="6"/>
        <end position="27"/>
    </location>
</feature>
<name>A0A849C4U3_9NOCA</name>
<evidence type="ECO:0000313" key="2">
    <source>
        <dbReference type="EMBL" id="NNH71355.1"/>
    </source>
</evidence>
<comment type="caution">
    <text evidence="2">The sequence shown here is derived from an EMBL/GenBank/DDBJ whole genome shotgun (WGS) entry which is preliminary data.</text>
</comment>
<sequence>MSERTVIIAGFVVLLAAALGALVFARLRRETVASLAETITYVIGIRTVRIVAVLGWAWLGWHFLVR</sequence>
<reference evidence="2 3" key="1">
    <citation type="submission" date="2020-05" db="EMBL/GenBank/DDBJ databases">
        <title>MicrobeNet Type strains.</title>
        <authorList>
            <person name="Nicholson A.C."/>
        </authorList>
    </citation>
    <scope>NUCLEOTIDE SEQUENCE [LARGE SCALE GENOMIC DNA]</scope>
    <source>
        <strain evidence="2 3">JCM 3224</strain>
    </source>
</reference>
<evidence type="ECO:0000256" key="1">
    <source>
        <dbReference type="SAM" id="Phobius"/>
    </source>
</evidence>
<dbReference type="AlphaFoldDB" id="A0A849C4U3"/>